<keyword evidence="4 5" id="KW-0326">Glycosidase</keyword>
<dbReference type="PANTHER" id="PTHR43817">
    <property type="entry name" value="GLYCOSYL HYDROLASE"/>
    <property type="match status" value="1"/>
</dbReference>
<dbReference type="PANTHER" id="PTHR43817:SF1">
    <property type="entry name" value="HYDROLASE, FAMILY 43, PUTATIVE (AFU_ORTHOLOGUE AFUA_3G01660)-RELATED"/>
    <property type="match status" value="1"/>
</dbReference>
<evidence type="ECO:0000256" key="5">
    <source>
        <dbReference type="RuleBase" id="RU361187"/>
    </source>
</evidence>
<keyword evidence="3 5" id="KW-0378">Hydrolase</keyword>
<name>A0ABR0E8V4_ZASCE</name>
<sequence length="310" mass="33013">MEILSALLVGLLATTIQAADYYNPIKNNSADPFMVYDQGNYAPTVAQLATAPKNTVFKSTNTSYDQDYWAPEVHNFDGTWYIFTTAASSTANPVDSSRRIHVLKGGSTPAGPCTYAGQIGANVPGDQWAIDPTVLFDRGNHYLVSANGAQSICIGQLNGPTELLNRVVISTPTADWEKNGLPVNEGPSAVYYNGRTFLSFSASLCATPQYSLGILAYNGGGILNPSSWTKSGPLFTSANGDYSPGHNGFVLNPGTTQDWWQVFHATPNSGGGCDASRNTFFQKVNFDSNNLPVFGQPEAPGGPYDGPSGE</sequence>
<feature type="chain" id="PRO_5045947479" description="Glycoside hydrolase family 43 protein" evidence="6">
    <location>
        <begin position="19"/>
        <end position="310"/>
    </location>
</feature>
<reference evidence="7 8" key="1">
    <citation type="journal article" date="2023" name="G3 (Bethesda)">
        <title>A chromosome-level genome assembly of Zasmidium syzygii isolated from banana leaves.</title>
        <authorList>
            <person name="van Westerhoven A.C."/>
            <person name="Mehrabi R."/>
            <person name="Talebi R."/>
            <person name="Steentjes M.B.F."/>
            <person name="Corcolon B."/>
            <person name="Chong P.A."/>
            <person name="Kema G.H.J."/>
            <person name="Seidl M.F."/>
        </authorList>
    </citation>
    <scope>NUCLEOTIDE SEQUENCE [LARGE SCALE GENOMIC DNA]</scope>
    <source>
        <strain evidence="7 8">P124</strain>
    </source>
</reference>
<dbReference type="CDD" id="cd18820">
    <property type="entry name" value="GH43_LbAraf43-like"/>
    <property type="match status" value="1"/>
</dbReference>
<evidence type="ECO:0000256" key="3">
    <source>
        <dbReference type="ARBA" id="ARBA00022801"/>
    </source>
</evidence>
<dbReference type="SUPFAM" id="SSF75005">
    <property type="entry name" value="Arabinanase/levansucrase/invertase"/>
    <property type="match status" value="1"/>
</dbReference>
<organism evidence="7 8">
    <name type="scientific">Zasmidium cellare</name>
    <name type="common">Wine cellar mold</name>
    <name type="synonym">Racodium cellare</name>
    <dbReference type="NCBI Taxonomy" id="395010"/>
    <lineage>
        <taxon>Eukaryota</taxon>
        <taxon>Fungi</taxon>
        <taxon>Dikarya</taxon>
        <taxon>Ascomycota</taxon>
        <taxon>Pezizomycotina</taxon>
        <taxon>Dothideomycetes</taxon>
        <taxon>Dothideomycetidae</taxon>
        <taxon>Mycosphaerellales</taxon>
        <taxon>Mycosphaerellaceae</taxon>
        <taxon>Zasmidium</taxon>
    </lineage>
</organism>
<evidence type="ECO:0000313" key="8">
    <source>
        <dbReference type="Proteomes" id="UP001305779"/>
    </source>
</evidence>
<dbReference type="Pfam" id="PF04616">
    <property type="entry name" value="Glyco_hydro_43"/>
    <property type="match status" value="1"/>
</dbReference>
<evidence type="ECO:0000256" key="1">
    <source>
        <dbReference type="ARBA" id="ARBA00009865"/>
    </source>
</evidence>
<dbReference type="InterPro" id="IPR023296">
    <property type="entry name" value="Glyco_hydro_beta-prop_sf"/>
</dbReference>
<keyword evidence="8" id="KW-1185">Reference proteome</keyword>
<evidence type="ECO:0000256" key="6">
    <source>
        <dbReference type="SAM" id="SignalP"/>
    </source>
</evidence>
<evidence type="ECO:0000256" key="4">
    <source>
        <dbReference type="ARBA" id="ARBA00023295"/>
    </source>
</evidence>
<feature type="signal peptide" evidence="6">
    <location>
        <begin position="1"/>
        <end position="18"/>
    </location>
</feature>
<protein>
    <recommendedName>
        <fullName evidence="9">Glycoside hydrolase family 43 protein</fullName>
    </recommendedName>
</protein>
<gene>
    <name evidence="7" type="ORF">PRZ48_010361</name>
</gene>
<evidence type="ECO:0000256" key="2">
    <source>
        <dbReference type="ARBA" id="ARBA00022729"/>
    </source>
</evidence>
<evidence type="ECO:0000313" key="7">
    <source>
        <dbReference type="EMBL" id="KAK4497708.1"/>
    </source>
</evidence>
<comment type="caution">
    <text evidence="7">The sequence shown here is derived from an EMBL/GenBank/DDBJ whole genome shotgun (WGS) entry which is preliminary data.</text>
</comment>
<evidence type="ECO:0008006" key="9">
    <source>
        <dbReference type="Google" id="ProtNLM"/>
    </source>
</evidence>
<dbReference type="EMBL" id="JAXOVC010000008">
    <property type="protein sequence ID" value="KAK4497708.1"/>
    <property type="molecule type" value="Genomic_DNA"/>
</dbReference>
<dbReference type="Proteomes" id="UP001305779">
    <property type="component" value="Unassembled WGS sequence"/>
</dbReference>
<accession>A0ABR0E8V4</accession>
<proteinExistence type="inferred from homology"/>
<keyword evidence="2 6" id="KW-0732">Signal</keyword>
<dbReference type="InterPro" id="IPR006710">
    <property type="entry name" value="Glyco_hydro_43"/>
</dbReference>
<comment type="similarity">
    <text evidence="1 5">Belongs to the glycosyl hydrolase 43 family.</text>
</comment>
<dbReference type="Gene3D" id="2.115.10.20">
    <property type="entry name" value="Glycosyl hydrolase domain, family 43"/>
    <property type="match status" value="1"/>
</dbReference>